<dbReference type="HOGENOM" id="CLU_055817_1_3_11"/>
<dbReference type="Pfam" id="PF19054">
    <property type="entry name" value="DUF5753"/>
    <property type="match status" value="1"/>
</dbReference>
<dbReference type="STRING" id="457427.SSOG_03197"/>
<dbReference type="PROSITE" id="PS50943">
    <property type="entry name" value="HTH_CROC1"/>
    <property type="match status" value="1"/>
</dbReference>
<proteinExistence type="predicted"/>
<accession>D9WIA0</accession>
<dbReference type="InterPro" id="IPR043917">
    <property type="entry name" value="DUF5753"/>
</dbReference>
<dbReference type="Proteomes" id="UP000003963">
    <property type="component" value="Unassembled WGS sequence"/>
</dbReference>
<dbReference type="GO" id="GO:0003677">
    <property type="term" value="F:DNA binding"/>
    <property type="evidence" value="ECO:0007669"/>
    <property type="project" value="InterPro"/>
</dbReference>
<feature type="domain" description="HTH cro/C1-type" evidence="1">
    <location>
        <begin position="30"/>
        <end position="85"/>
    </location>
</feature>
<protein>
    <submittedName>
        <fullName evidence="2">Xre family toxin-antitoxin system, antitoxin component</fullName>
    </submittedName>
</protein>
<evidence type="ECO:0000313" key="2">
    <source>
        <dbReference type="EMBL" id="EFL23483.1"/>
    </source>
</evidence>
<dbReference type="EMBL" id="GG657754">
    <property type="protein sequence ID" value="EFL23483.1"/>
    <property type="molecule type" value="Genomic_DNA"/>
</dbReference>
<dbReference type="SUPFAM" id="SSF47413">
    <property type="entry name" value="lambda repressor-like DNA-binding domains"/>
    <property type="match status" value="1"/>
</dbReference>
<dbReference type="InterPro" id="IPR001387">
    <property type="entry name" value="Cro/C1-type_HTH"/>
</dbReference>
<organism evidence="2 3">
    <name type="scientific">Streptomyces himastatinicus ATCC 53653</name>
    <dbReference type="NCBI Taxonomy" id="457427"/>
    <lineage>
        <taxon>Bacteria</taxon>
        <taxon>Bacillati</taxon>
        <taxon>Actinomycetota</taxon>
        <taxon>Actinomycetes</taxon>
        <taxon>Kitasatosporales</taxon>
        <taxon>Streptomycetaceae</taxon>
        <taxon>Streptomyces</taxon>
        <taxon>Streptomyces violaceusniger group</taxon>
    </lineage>
</organism>
<dbReference type="Gene3D" id="1.10.260.40">
    <property type="entry name" value="lambda repressor-like DNA-binding domains"/>
    <property type="match status" value="1"/>
</dbReference>
<keyword evidence="3" id="KW-1185">Reference proteome</keyword>
<dbReference type="CDD" id="cd00093">
    <property type="entry name" value="HTH_XRE"/>
    <property type="match status" value="1"/>
</dbReference>
<dbReference type="InterPro" id="IPR010982">
    <property type="entry name" value="Lambda_DNA-bd_dom_sf"/>
</dbReference>
<dbReference type="SMART" id="SM00530">
    <property type="entry name" value="HTH_XRE"/>
    <property type="match status" value="1"/>
</dbReference>
<name>D9WIA0_9ACTN</name>
<evidence type="ECO:0000259" key="1">
    <source>
        <dbReference type="PROSITE" id="PS50943"/>
    </source>
</evidence>
<reference evidence="2 3" key="1">
    <citation type="submission" date="2009-02" db="EMBL/GenBank/DDBJ databases">
        <title>Annotation of Streptomyces hygroscopicus strain ATCC 53653.</title>
        <authorList>
            <consortium name="The Broad Institute Genome Sequencing Platform"/>
            <consortium name="Broad Institute Microbial Sequencing Center"/>
            <person name="Fischbach M."/>
            <person name="Godfrey P."/>
            <person name="Ward D."/>
            <person name="Young S."/>
            <person name="Zeng Q."/>
            <person name="Koehrsen M."/>
            <person name="Alvarado L."/>
            <person name="Berlin A.M."/>
            <person name="Bochicchio J."/>
            <person name="Borenstein D."/>
            <person name="Chapman S.B."/>
            <person name="Chen Z."/>
            <person name="Engels R."/>
            <person name="Freedman E."/>
            <person name="Gellesch M."/>
            <person name="Goldberg J."/>
            <person name="Griggs A."/>
            <person name="Gujja S."/>
            <person name="Heilman E.R."/>
            <person name="Heiman D.I."/>
            <person name="Hepburn T.A."/>
            <person name="Howarth C."/>
            <person name="Jen D."/>
            <person name="Larson L."/>
            <person name="Lewis B."/>
            <person name="Mehta T."/>
            <person name="Park D."/>
            <person name="Pearson M."/>
            <person name="Richards J."/>
            <person name="Roberts A."/>
            <person name="Saif S."/>
            <person name="Shea T.D."/>
            <person name="Shenoy N."/>
            <person name="Sisk P."/>
            <person name="Stolte C."/>
            <person name="Sykes S.N."/>
            <person name="Thomson T."/>
            <person name="Walk T."/>
            <person name="White J."/>
            <person name="Yandava C."/>
            <person name="Straight P."/>
            <person name="Clardy J."/>
            <person name="Hung D."/>
            <person name="Kolter R."/>
            <person name="Mekalanos J."/>
            <person name="Walker S."/>
            <person name="Walsh C.T."/>
            <person name="Wieland-Brown L.C."/>
            <person name="Haas B."/>
            <person name="Nusbaum C."/>
            <person name="Birren B."/>
        </authorList>
    </citation>
    <scope>NUCLEOTIDE SEQUENCE [LARGE SCALE GENOMIC DNA]</scope>
    <source>
        <strain evidence="2 3">ATCC 53653</strain>
    </source>
</reference>
<gene>
    <name evidence="2" type="ORF">SSOG_03197</name>
</gene>
<evidence type="ECO:0000313" key="3">
    <source>
        <dbReference type="Proteomes" id="UP000003963"/>
    </source>
</evidence>
<dbReference type="Pfam" id="PF13560">
    <property type="entry name" value="HTH_31"/>
    <property type="match status" value="1"/>
</dbReference>
<dbReference type="AlphaFoldDB" id="D9WIA0"/>
<sequence length="308" mass="34145">MRDTHLAERGDHMGLRANPTYRQRRFGAEVRRLRERAGLTVGEAARLMGMHSPHLSNVEAGRTSLAAERLGVLTQALEATSTTYVDALRAMGQESGRGWWSDYRKVLGASHVDLAELEAGARILRNYELLFIPGLLQTREYATAVHGSGFSEAVREVQGEAIEFRLRRQLVLSGRRPPHLHAIIHEAALRVLYGGRAVMRDQLLRLIQASRLPNVTIQIVPIDNEGSAAFSHPFMLIEPEVAELGTVLVDQLSKGQYLDDPQALIEYGQSFARLSELALPPIDAEVAPEARTAKDSLGLIQHILYPLL</sequence>